<dbReference type="SUPFAM" id="SSF53738">
    <property type="entry name" value="Phosphoglucomutase, first 3 domains"/>
    <property type="match status" value="3"/>
</dbReference>
<feature type="domain" description="Alpha-D-phosphohexomutase alpha/beta/alpha" evidence="13">
    <location>
        <begin position="331"/>
        <end position="453"/>
    </location>
</feature>
<dbReference type="Pfam" id="PF02878">
    <property type="entry name" value="PGM_PMM_I"/>
    <property type="match status" value="1"/>
</dbReference>
<feature type="domain" description="Alpha-D-phosphohexomutase alpha/beta/alpha" evidence="11">
    <location>
        <begin position="51"/>
        <end position="190"/>
    </location>
</feature>
<dbReference type="OrthoDB" id="8300170at2759"/>
<comment type="caution">
    <text evidence="14">The sequence shown here is derived from an EMBL/GenBank/DDBJ whole genome shotgun (WGS) entry which is preliminary data.</text>
</comment>
<evidence type="ECO:0000313" key="15">
    <source>
        <dbReference type="Proteomes" id="UP001150925"/>
    </source>
</evidence>
<keyword evidence="4" id="KW-0963">Cytoplasm</keyword>
<evidence type="ECO:0000256" key="6">
    <source>
        <dbReference type="ARBA" id="ARBA00022553"/>
    </source>
</evidence>
<feature type="domain" description="Alpha-D-phosphohexomutase alpha/beta/alpha" evidence="12">
    <location>
        <begin position="217"/>
        <end position="321"/>
    </location>
</feature>
<dbReference type="Gene3D" id="3.40.120.10">
    <property type="entry name" value="Alpha-D-Glucose-1,6-Bisphosphate, subunit A, domain 3"/>
    <property type="match status" value="3"/>
</dbReference>
<dbReference type="InterPro" id="IPR005846">
    <property type="entry name" value="A-D-PHexomutase_a/b/a-III"/>
</dbReference>
<evidence type="ECO:0000256" key="2">
    <source>
        <dbReference type="ARBA" id="ARBA00004496"/>
    </source>
</evidence>
<dbReference type="Pfam" id="PF02879">
    <property type="entry name" value="PGM_PMM_II"/>
    <property type="match status" value="1"/>
</dbReference>
<comment type="similarity">
    <text evidence="3">Belongs to the phosphohexose mutase family.</text>
</comment>
<sequence length="609" mass="67839">MASHEGLPTIHELVQRWLSLDKNDVTRQEISQLYEQQEWSTLEDRLRNPIQFGTAGLRASMAAGFSRMNNLTVTQASQGLCTYVAENIPEARKRGVVIGYDHRHHSRTFAECTATAFLTKGFQVYLHDRLVHTPLVPFAVRHLHAACGVMITASHNPKADNGYKVYWENACQIIAPHDKGISQAIAANQEPWQEPFTGEELAQHPQCTKITERIVLAYFEAVRSLVSHPNDNRKTNLRFVYTPMHGVGQPFARQALETFGLPMFVPVPAQAEPDPDFPTVKFPNPEEKGALDLAIRTAEEQGLSLVLANDPDADRFALAEKQSNGRWVVFTGDQIGVMLGHYVTTNQRGSRPLAVLNSAVSSRMLAAMAREEGVHYEETLTGFKWLGNQALALSNQGYDAVFAYEEALGYMMTHIVPDKDGITAMVLMAELCCQLHAKGQTVAQHMDSLYDRYGYFFSANSYVICNNAKKIQKAFANIRYGDQGQTSTSEDRYTFTRKDGPTLRYPRQLGEAKVTFIRDLTEGFECGNLVERSSTDVTQDNVPSLPVSSSSEMITFGLDNQCVLTLRTSGTEPKIKYYLEGSGKERSAVQQQVKAIAACIPVDLLNLNL</sequence>
<dbReference type="SUPFAM" id="SSF55957">
    <property type="entry name" value="Phosphoglucomutase, C-terminal domain"/>
    <property type="match status" value="1"/>
</dbReference>
<dbReference type="InterPro" id="IPR005845">
    <property type="entry name" value="A-D-PHexomutase_a/b/a-II"/>
</dbReference>
<dbReference type="EMBL" id="JANBPY010001425">
    <property type="protein sequence ID" value="KAJ1960090.1"/>
    <property type="molecule type" value="Genomic_DNA"/>
</dbReference>
<dbReference type="InterPro" id="IPR016055">
    <property type="entry name" value="A-D-PHexomutase_a/b/a-I/II/III"/>
</dbReference>
<dbReference type="InterPro" id="IPR016066">
    <property type="entry name" value="A-D-PHexomutase_CS"/>
</dbReference>
<dbReference type="InterPro" id="IPR005841">
    <property type="entry name" value="Alpha-D-phosphohexomutase_SF"/>
</dbReference>
<evidence type="ECO:0000259" key="13">
    <source>
        <dbReference type="Pfam" id="PF02880"/>
    </source>
</evidence>
<comment type="cofactor">
    <cofactor evidence="1">
        <name>Mg(2+)</name>
        <dbReference type="ChEBI" id="CHEBI:18420"/>
    </cofactor>
</comment>
<evidence type="ECO:0000256" key="1">
    <source>
        <dbReference type="ARBA" id="ARBA00001946"/>
    </source>
</evidence>
<dbReference type="GO" id="GO:0000287">
    <property type="term" value="F:magnesium ion binding"/>
    <property type="evidence" value="ECO:0007669"/>
    <property type="project" value="InterPro"/>
</dbReference>
<keyword evidence="5" id="KW-0313">Glucose metabolism</keyword>
<evidence type="ECO:0000256" key="5">
    <source>
        <dbReference type="ARBA" id="ARBA00022526"/>
    </source>
</evidence>
<dbReference type="CDD" id="cd05799">
    <property type="entry name" value="PGM2"/>
    <property type="match status" value="1"/>
</dbReference>
<protein>
    <recommendedName>
        <fullName evidence="16">Phosphoglucomutase</fullName>
    </recommendedName>
</protein>
<gene>
    <name evidence="14" type="ORF">IWQ62_004361</name>
</gene>
<accession>A0A9W8AT17</accession>
<evidence type="ECO:0000256" key="4">
    <source>
        <dbReference type="ARBA" id="ARBA00022490"/>
    </source>
</evidence>
<keyword evidence="9" id="KW-0413">Isomerase</keyword>
<keyword evidence="6" id="KW-0597">Phosphoprotein</keyword>
<reference evidence="14" key="1">
    <citation type="submission" date="2022-07" db="EMBL/GenBank/DDBJ databases">
        <title>Phylogenomic reconstructions and comparative analyses of Kickxellomycotina fungi.</title>
        <authorList>
            <person name="Reynolds N.K."/>
            <person name="Stajich J.E."/>
            <person name="Barry K."/>
            <person name="Grigoriev I.V."/>
            <person name="Crous P."/>
            <person name="Smith M.E."/>
        </authorList>
    </citation>
    <scope>NUCLEOTIDE SEQUENCE</scope>
    <source>
        <strain evidence="14">RSA 1196</strain>
    </source>
</reference>
<evidence type="ECO:0000313" key="14">
    <source>
        <dbReference type="EMBL" id="KAJ1960090.1"/>
    </source>
</evidence>
<dbReference type="PROSITE" id="PS00710">
    <property type="entry name" value="PGM_PMM"/>
    <property type="match status" value="1"/>
</dbReference>
<evidence type="ECO:0000256" key="3">
    <source>
        <dbReference type="ARBA" id="ARBA00010231"/>
    </source>
</evidence>
<comment type="subcellular location">
    <subcellularLocation>
        <location evidence="2">Cytoplasm</location>
    </subcellularLocation>
</comment>
<proteinExistence type="inferred from homology"/>
<evidence type="ECO:0000256" key="8">
    <source>
        <dbReference type="ARBA" id="ARBA00022842"/>
    </source>
</evidence>
<organism evidence="14 15">
    <name type="scientific">Dispira parvispora</name>
    <dbReference type="NCBI Taxonomy" id="1520584"/>
    <lineage>
        <taxon>Eukaryota</taxon>
        <taxon>Fungi</taxon>
        <taxon>Fungi incertae sedis</taxon>
        <taxon>Zoopagomycota</taxon>
        <taxon>Kickxellomycotina</taxon>
        <taxon>Dimargaritomycetes</taxon>
        <taxon>Dimargaritales</taxon>
        <taxon>Dimargaritaceae</taxon>
        <taxon>Dispira</taxon>
    </lineage>
</organism>
<dbReference type="GO" id="GO:0006166">
    <property type="term" value="P:purine ribonucleoside salvage"/>
    <property type="evidence" value="ECO:0007669"/>
    <property type="project" value="TreeGrafter"/>
</dbReference>
<keyword evidence="7" id="KW-0479">Metal-binding</keyword>
<dbReference type="Pfam" id="PF02880">
    <property type="entry name" value="PGM_PMM_III"/>
    <property type="match status" value="1"/>
</dbReference>
<keyword evidence="8" id="KW-0460">Magnesium</keyword>
<keyword evidence="15" id="KW-1185">Reference proteome</keyword>
<evidence type="ECO:0000256" key="10">
    <source>
        <dbReference type="ARBA" id="ARBA00023277"/>
    </source>
</evidence>
<dbReference type="FunFam" id="3.40.120.10:FF:000035">
    <property type="entry name" value="Pgm3p"/>
    <property type="match status" value="1"/>
</dbReference>
<dbReference type="GO" id="GO:0008973">
    <property type="term" value="F:phosphopentomutase activity"/>
    <property type="evidence" value="ECO:0007669"/>
    <property type="project" value="TreeGrafter"/>
</dbReference>
<evidence type="ECO:0000259" key="12">
    <source>
        <dbReference type="Pfam" id="PF02879"/>
    </source>
</evidence>
<dbReference type="InterPro" id="IPR036900">
    <property type="entry name" value="A-D-PHexomutase_C_sf"/>
</dbReference>
<dbReference type="Proteomes" id="UP001150925">
    <property type="component" value="Unassembled WGS sequence"/>
</dbReference>
<keyword evidence="10" id="KW-0119">Carbohydrate metabolism</keyword>
<name>A0A9W8AT17_9FUNG</name>
<dbReference type="PANTHER" id="PTHR45745:SF1">
    <property type="entry name" value="PHOSPHOGLUCOMUTASE 2B-RELATED"/>
    <property type="match status" value="1"/>
</dbReference>
<dbReference type="GO" id="GO:0005634">
    <property type="term" value="C:nucleus"/>
    <property type="evidence" value="ECO:0007669"/>
    <property type="project" value="TreeGrafter"/>
</dbReference>
<evidence type="ECO:0000256" key="9">
    <source>
        <dbReference type="ARBA" id="ARBA00023235"/>
    </source>
</evidence>
<dbReference type="PANTHER" id="PTHR45745">
    <property type="entry name" value="PHOSPHOMANNOMUTASE 45A"/>
    <property type="match status" value="1"/>
</dbReference>
<evidence type="ECO:0000259" key="11">
    <source>
        <dbReference type="Pfam" id="PF02878"/>
    </source>
</evidence>
<dbReference type="InterPro" id="IPR005844">
    <property type="entry name" value="A-D-PHexomutase_a/b/a-I"/>
</dbReference>
<dbReference type="PRINTS" id="PR00509">
    <property type="entry name" value="PGMPMM"/>
</dbReference>
<dbReference type="GO" id="GO:0006006">
    <property type="term" value="P:glucose metabolic process"/>
    <property type="evidence" value="ECO:0007669"/>
    <property type="project" value="UniProtKB-KW"/>
</dbReference>
<evidence type="ECO:0000256" key="7">
    <source>
        <dbReference type="ARBA" id="ARBA00022723"/>
    </source>
</evidence>
<dbReference type="GO" id="GO:0005737">
    <property type="term" value="C:cytoplasm"/>
    <property type="evidence" value="ECO:0007669"/>
    <property type="project" value="UniProtKB-SubCell"/>
</dbReference>
<evidence type="ECO:0008006" key="16">
    <source>
        <dbReference type="Google" id="ProtNLM"/>
    </source>
</evidence>
<dbReference type="AlphaFoldDB" id="A0A9W8AT17"/>